<dbReference type="PANTHER" id="PTHR10127:SF861">
    <property type="entry name" value="DORSAL-VENTRAL PATTERNING PROTEIN TOLLOID-RELATED"/>
    <property type="match status" value="1"/>
</dbReference>
<evidence type="ECO:0000259" key="9">
    <source>
        <dbReference type="PROSITE" id="PS51670"/>
    </source>
</evidence>
<dbReference type="InterPro" id="IPR034035">
    <property type="entry name" value="Astacin-like_dom"/>
</dbReference>
<dbReference type="InterPro" id="IPR006026">
    <property type="entry name" value="Peptidase_Metallo"/>
</dbReference>
<dbReference type="PROSITE" id="PS51670">
    <property type="entry name" value="SHKT"/>
    <property type="match status" value="1"/>
</dbReference>
<dbReference type="SUPFAM" id="SSF55486">
    <property type="entry name" value="Metalloproteases ('zincins'), catalytic domain"/>
    <property type="match status" value="3"/>
</dbReference>
<feature type="compositionally biased region" description="Basic and acidic residues" evidence="8">
    <location>
        <begin position="662"/>
        <end position="675"/>
    </location>
</feature>
<dbReference type="GO" id="GO:0006508">
    <property type="term" value="P:proteolysis"/>
    <property type="evidence" value="ECO:0007669"/>
    <property type="project" value="UniProtKB-KW"/>
</dbReference>
<feature type="region of interest" description="Disordered" evidence="8">
    <location>
        <begin position="627"/>
        <end position="692"/>
    </location>
</feature>
<comment type="function">
    <text evidence="1">Metalloprotease.</text>
</comment>
<dbReference type="Gene3D" id="3.40.390.10">
    <property type="entry name" value="Collagenase (Catalytic Domain)"/>
    <property type="match status" value="3"/>
</dbReference>
<dbReference type="Proteomes" id="UP000275408">
    <property type="component" value="Unassembled WGS sequence"/>
</dbReference>
<dbReference type="PRINTS" id="PR00480">
    <property type="entry name" value="ASTACIN"/>
</dbReference>
<feature type="domain" description="ShKT" evidence="9">
    <location>
        <begin position="1012"/>
        <end position="1048"/>
    </location>
</feature>
<dbReference type="InterPro" id="IPR024079">
    <property type="entry name" value="MetalloPept_cat_dom_sf"/>
</dbReference>
<evidence type="ECO:0000256" key="2">
    <source>
        <dbReference type="ARBA" id="ARBA00022656"/>
    </source>
</evidence>
<evidence type="ECO:0000256" key="4">
    <source>
        <dbReference type="ARBA" id="ARBA00022801"/>
    </source>
</evidence>
<keyword evidence="2" id="KW-0800">Toxin</keyword>
<comment type="cofactor">
    <cofactor evidence="6 7">
        <name>Zn(2+)</name>
        <dbReference type="ChEBI" id="CHEBI:29105"/>
    </cofactor>
    <text evidence="6 7">Binds 1 zinc ion per subunit.</text>
</comment>
<accession>A0A3M6UVW0</accession>
<feature type="active site" evidence="6">
    <location>
        <position position="245"/>
    </location>
</feature>
<protein>
    <recommendedName>
        <fullName evidence="7">Metalloendopeptidase</fullName>
        <ecNumber evidence="7">3.4.24.-</ecNumber>
    </recommendedName>
</protein>
<evidence type="ECO:0000313" key="12">
    <source>
        <dbReference type="Proteomes" id="UP000275408"/>
    </source>
</evidence>
<sequence length="1137" mass="129421">MSLIKNKVHKELILSEFKNSINQSSKQQTACKTNCKAYGETEVLPHVHNYIMSTKLFSTSAVAYILIFASSFGSIFDDENESQEASAADLLELYDRQMQEAFGELNLGKDYFEGDMLLTKHQRDSIQKYWQDTVDNTPVEWDFLQNGFLQLWLNNTVPYTIAPKMPIKEWQDKLCIVFKERRFEDDYVEFAYEGGCSSSIGRIGGRQVVSVGSVGTEYADMSCRSPTPYGSNVTITCSKGSIMHEIGHALGFYHEQNRPDRDMYVTIVWDNVMPGCRVNFRKERFLTIYGQDVPYDYNSVMHYGSFFFARERGMRTLHAKVKGVNIGQRERLSSLDIQKGRLLYQCDKERGSTVVGVKNRRERMRVLGLPVFVLLMQNIFICRATLSEPDNSTDLDPSIDPANLKMYDQEMEGTESQGYIKSAIQEWGDNTCLTFRPKNDADQDYVEFVYEVGCSSYVGRIGGQQTISVGNADGSITCKHGNLVHEIAHSLGFFHEHSRPDRDQYVEIKWGNIEMGYQKNFEKETKATVNSRDVEYDYGSVMHYGEFFFTKGKGLKTLEPIQDTSATIGQRVGLSDLDIKQGNLLYSCPGYKDDITKGHGTSQAPVDEELWDKPLREHEVKVLRSKVHKKNAEKKSSHLHTILKKKAVPKKSTALKKASLTKTEERTAKHSKPDSRSMVLKENQIKPQLQEVYHQDDADILEGDDEEDDVSPASAPETPNQLATDRATLAQEEEDAVQQQDSDEIGEENLGKDYFEGDMILTPDQNDFLSNIKKDDSVQQGSKRALIKDKMYLWPNAKVYYNFDKGVDRIGRRRARAAMRHWQKHTCLKFKRVKKPADDLGYINFVFEGGCASRVGRGGDKAQKLTIGSKALRCKIGNIIHELGHAVGFFHEHSRPDRNKYVRVLKKNILPGYERNFYRFGKKWIDSKDVPYDYGSIMHYNRAFFSRFPVMLDTLIPLRHVDIGQRRALSKFDILQANLLYQCDGRKKLTDEEIEQLKQESNDQASGSEVACADVYDRDSCAMVKTRGYCQKFPTSMRTTCGITCNLCGESIYNTIISTICLSLIRQGAITSLSAYLKFVSLRTDSHEGSGTRVNVCEIRVGDRANLREISPPKEVTGSKRMVPERKPQTTSDTTEF</sequence>
<keyword evidence="4 6" id="KW-0378">Hydrolase</keyword>
<keyword evidence="6 7" id="KW-0482">Metalloprotease</keyword>
<keyword evidence="3 6" id="KW-0645">Protease</keyword>
<feature type="binding site" evidence="6">
    <location>
        <position position="881"/>
    </location>
    <ligand>
        <name>Zn(2+)</name>
        <dbReference type="ChEBI" id="CHEBI:29105"/>
        <note>catalytic</note>
    </ligand>
</feature>
<dbReference type="EC" id="3.4.24.-" evidence="7"/>
<keyword evidence="12" id="KW-1185">Reference proteome</keyword>
<feature type="domain" description="Peptidase M12A" evidence="10">
    <location>
        <begin position="383"/>
        <end position="589"/>
    </location>
</feature>
<feature type="active site" evidence="6">
    <location>
        <position position="882"/>
    </location>
</feature>
<evidence type="ECO:0000256" key="3">
    <source>
        <dbReference type="ARBA" id="ARBA00022670"/>
    </source>
</evidence>
<dbReference type="GO" id="GO:0008270">
    <property type="term" value="F:zinc ion binding"/>
    <property type="evidence" value="ECO:0007669"/>
    <property type="project" value="UniProtKB-UniRule"/>
</dbReference>
<feature type="region of interest" description="Disordered" evidence="8">
    <location>
        <begin position="702"/>
        <end position="721"/>
    </location>
</feature>
<dbReference type="PANTHER" id="PTHR10127">
    <property type="entry name" value="DISCOIDIN, CUB, EGF, LAMININ , AND ZINC METALLOPROTEASE DOMAIN CONTAINING"/>
    <property type="match status" value="1"/>
</dbReference>
<comment type="caution">
    <text evidence="11">The sequence shown here is derived from an EMBL/GenBank/DDBJ whole genome shotgun (WGS) entry which is preliminary data.</text>
</comment>
<dbReference type="AlphaFoldDB" id="A0A3M6UVW0"/>
<dbReference type="PROSITE" id="PS51864">
    <property type="entry name" value="ASTACIN"/>
    <property type="match status" value="3"/>
</dbReference>
<evidence type="ECO:0000256" key="5">
    <source>
        <dbReference type="PROSITE-ProRule" id="PRU01005"/>
    </source>
</evidence>
<organism evidence="11 12">
    <name type="scientific">Pocillopora damicornis</name>
    <name type="common">Cauliflower coral</name>
    <name type="synonym">Millepora damicornis</name>
    <dbReference type="NCBI Taxonomy" id="46731"/>
    <lineage>
        <taxon>Eukaryota</taxon>
        <taxon>Metazoa</taxon>
        <taxon>Cnidaria</taxon>
        <taxon>Anthozoa</taxon>
        <taxon>Hexacorallia</taxon>
        <taxon>Scleractinia</taxon>
        <taxon>Astrocoeniina</taxon>
        <taxon>Pocilloporidae</taxon>
        <taxon>Pocillopora</taxon>
    </lineage>
</organism>
<feature type="compositionally biased region" description="Basic residues" evidence="8">
    <location>
        <begin position="627"/>
        <end position="649"/>
    </location>
</feature>
<feature type="binding site" evidence="6">
    <location>
        <position position="489"/>
    </location>
    <ligand>
        <name>Zn(2+)</name>
        <dbReference type="ChEBI" id="CHEBI:29105"/>
        <note>catalytic</note>
    </ligand>
</feature>
<dbReference type="Pfam" id="PF01400">
    <property type="entry name" value="Astacin"/>
    <property type="match status" value="4"/>
</dbReference>
<dbReference type="CDD" id="cd04280">
    <property type="entry name" value="ZnMc_astacin_like"/>
    <property type="match status" value="3"/>
</dbReference>
<dbReference type="InterPro" id="IPR003582">
    <property type="entry name" value="ShKT_dom"/>
</dbReference>
<feature type="binding site" evidence="6">
    <location>
        <position position="891"/>
    </location>
    <ligand>
        <name>Zn(2+)</name>
        <dbReference type="ChEBI" id="CHEBI:29105"/>
        <note>catalytic</note>
    </ligand>
</feature>
<feature type="binding site" evidence="6">
    <location>
        <position position="485"/>
    </location>
    <ligand>
        <name>Zn(2+)</name>
        <dbReference type="ChEBI" id="CHEBI:29105"/>
        <note>catalytic</note>
    </ligand>
</feature>
<keyword evidence="6 7" id="KW-0479">Metal-binding</keyword>
<dbReference type="EMBL" id="RCHS01000611">
    <property type="protein sequence ID" value="RMX57775.1"/>
    <property type="molecule type" value="Genomic_DNA"/>
</dbReference>
<name>A0A3M6UVW0_POCDA</name>
<proteinExistence type="predicted"/>
<feature type="active site" evidence="6">
    <location>
        <position position="486"/>
    </location>
</feature>
<feature type="domain" description="Peptidase M12A" evidence="10">
    <location>
        <begin position="146"/>
        <end position="347"/>
    </location>
</feature>
<gene>
    <name evidence="11" type="ORF">pdam_00006750</name>
</gene>
<feature type="domain" description="Peptidase M12A" evidence="10">
    <location>
        <begin position="785"/>
        <end position="984"/>
    </location>
</feature>
<feature type="binding site" evidence="6">
    <location>
        <position position="254"/>
    </location>
    <ligand>
        <name>Zn(2+)</name>
        <dbReference type="ChEBI" id="CHEBI:29105"/>
        <note>catalytic</note>
    </ligand>
</feature>
<feature type="binding site" evidence="6">
    <location>
        <position position="495"/>
    </location>
    <ligand>
        <name>Zn(2+)</name>
        <dbReference type="ChEBI" id="CHEBI:29105"/>
        <note>catalytic</note>
    </ligand>
</feature>
<dbReference type="GO" id="GO:0004222">
    <property type="term" value="F:metalloendopeptidase activity"/>
    <property type="evidence" value="ECO:0007669"/>
    <property type="project" value="UniProtKB-UniRule"/>
</dbReference>
<feature type="region of interest" description="Disordered" evidence="8">
    <location>
        <begin position="1111"/>
        <end position="1137"/>
    </location>
</feature>
<evidence type="ECO:0000259" key="10">
    <source>
        <dbReference type="PROSITE" id="PS51864"/>
    </source>
</evidence>
<dbReference type="SMART" id="SM00235">
    <property type="entry name" value="ZnMc"/>
    <property type="match status" value="3"/>
</dbReference>
<reference evidence="11 12" key="1">
    <citation type="journal article" date="2018" name="Sci. Rep.">
        <title>Comparative analysis of the Pocillopora damicornis genome highlights role of immune system in coral evolution.</title>
        <authorList>
            <person name="Cunning R."/>
            <person name="Bay R.A."/>
            <person name="Gillette P."/>
            <person name="Baker A.C."/>
            <person name="Traylor-Knowles N."/>
        </authorList>
    </citation>
    <scope>NUCLEOTIDE SEQUENCE [LARGE SCALE GENOMIC DNA]</scope>
    <source>
        <strain evidence="11">RSMAS</strain>
        <tissue evidence="11">Whole animal</tissue>
    </source>
</reference>
<comment type="caution">
    <text evidence="5">Lacks conserved residue(s) required for the propagation of feature annotation.</text>
</comment>
<evidence type="ECO:0000256" key="7">
    <source>
        <dbReference type="RuleBase" id="RU361183"/>
    </source>
</evidence>
<evidence type="ECO:0000256" key="6">
    <source>
        <dbReference type="PROSITE-ProRule" id="PRU01211"/>
    </source>
</evidence>
<feature type="binding site" evidence="6">
    <location>
        <position position="885"/>
    </location>
    <ligand>
        <name>Zn(2+)</name>
        <dbReference type="ChEBI" id="CHEBI:29105"/>
        <note>catalytic</note>
    </ligand>
</feature>
<evidence type="ECO:0000256" key="8">
    <source>
        <dbReference type="SAM" id="MobiDB-lite"/>
    </source>
</evidence>
<feature type="binding site" evidence="6">
    <location>
        <position position="248"/>
    </location>
    <ligand>
        <name>Zn(2+)</name>
        <dbReference type="ChEBI" id="CHEBI:29105"/>
        <note>catalytic</note>
    </ligand>
</feature>
<evidence type="ECO:0000313" key="11">
    <source>
        <dbReference type="EMBL" id="RMX57775.1"/>
    </source>
</evidence>
<dbReference type="InterPro" id="IPR001506">
    <property type="entry name" value="Peptidase_M12A"/>
</dbReference>
<keyword evidence="6 7" id="KW-0862">Zinc</keyword>
<dbReference type="GO" id="GO:0090729">
    <property type="term" value="F:toxin activity"/>
    <property type="evidence" value="ECO:0007669"/>
    <property type="project" value="UniProtKB-KW"/>
</dbReference>
<dbReference type="OrthoDB" id="5945790at2759"/>
<feature type="binding site" evidence="6">
    <location>
        <position position="244"/>
    </location>
    <ligand>
        <name>Zn(2+)</name>
        <dbReference type="ChEBI" id="CHEBI:29105"/>
        <note>catalytic</note>
    </ligand>
</feature>
<evidence type="ECO:0000256" key="1">
    <source>
        <dbReference type="ARBA" id="ARBA00002657"/>
    </source>
</evidence>